<dbReference type="GO" id="GO:0004371">
    <property type="term" value="F:glycerone kinase activity"/>
    <property type="evidence" value="ECO:0007669"/>
    <property type="project" value="UniProtKB-EC"/>
</dbReference>
<dbReference type="AlphaFoldDB" id="A0A1B7I2L0"/>
<dbReference type="PATRIC" id="fig|1354253.4.peg.1699"/>
<evidence type="ECO:0000256" key="1">
    <source>
        <dbReference type="ARBA" id="ARBA00022679"/>
    </source>
</evidence>
<evidence type="ECO:0000256" key="4">
    <source>
        <dbReference type="ARBA" id="ARBA00022840"/>
    </source>
</evidence>
<keyword evidence="3 10" id="KW-0418">Kinase</keyword>
<sequence length="591" mass="62870">MVIFLWQHFHKHSKWIGNVITQKSWFAASLAAKAMLCICITYCWETMSRFFFNDRQQMVNDAIEGVIISSRFHNLARLDTDPAIRVVVRKDWNKSKVAIISGGGSGHEPAHAGFVGKGMLTAAVCGDLFASPSVDAVLNAIVAVTGDRGCLLIVKNYTGDRLNFGLAAEKAKKHGLRVEMVIVGDDISLPDNKQPRGIAGTVLVHKIAGFAAEQGKSLSDVRDIAQSACDSIASIGVAMQTCNLPDQNEEEGRIKGGHVELGLGIHGEPGASTVASQNSQQTVATLVKHLRKKTGTDTRLAVLVNNLGGVSSLEMAILTKELAHSELKEQIDYLIGPAPLVTALDMKGFSLSTIVLNDEFIKALQADVETAGWQTMVKLHAMPMQKHSIIRKGMQVKSSENATVKALVASITKTLIEQEKVLNALDAKVGDGDTGSTFAQGARDIAQLNDDGKLPLNDPAVLLELIGERLATVMGGSSGVLMSIFFTAAGQKVAKKQKIADALLFGLEQMKRYGGADLGDRTLIDALQPALEALKDSDLNAAVKAAQDGAEATAQMQKANAGRSSYVNSDNLKGVKDPGAVAIAAVFAGLK</sequence>
<dbReference type="NCBIfam" id="TIGR02361">
    <property type="entry name" value="dak_ATP"/>
    <property type="match status" value="1"/>
</dbReference>
<feature type="binding site" evidence="7">
    <location>
        <position position="160"/>
    </location>
    <ligand>
        <name>substrate</name>
    </ligand>
</feature>
<dbReference type="PANTHER" id="PTHR28629">
    <property type="entry name" value="TRIOKINASE/FMN CYCLASE"/>
    <property type="match status" value="1"/>
</dbReference>
<evidence type="ECO:0000313" key="11">
    <source>
        <dbReference type="Proteomes" id="UP000078504"/>
    </source>
</evidence>
<feature type="domain" description="DhaL" evidence="8">
    <location>
        <begin position="402"/>
        <end position="591"/>
    </location>
</feature>
<evidence type="ECO:0000256" key="2">
    <source>
        <dbReference type="ARBA" id="ARBA00022741"/>
    </source>
</evidence>
<dbReference type="SMART" id="SM01120">
    <property type="entry name" value="Dak2"/>
    <property type="match status" value="1"/>
</dbReference>
<keyword evidence="2" id="KW-0547">Nucleotide-binding</keyword>
<keyword evidence="1 10" id="KW-0808">Transferase</keyword>
<feature type="binding site" evidence="7">
    <location>
        <position position="155"/>
    </location>
    <ligand>
        <name>substrate</name>
    </ligand>
</feature>
<proteinExistence type="predicted"/>
<feature type="domain" description="DhaK" evidence="9">
    <location>
        <begin position="54"/>
        <end position="373"/>
    </location>
</feature>
<dbReference type="InterPro" id="IPR050861">
    <property type="entry name" value="Dihydroxyacetone_Kinase"/>
</dbReference>
<dbReference type="Gene3D" id="1.25.40.340">
    <property type="match status" value="1"/>
</dbReference>
<dbReference type="Gene3D" id="3.30.1180.20">
    <property type="entry name" value="Dihydroxyacetone kinase, domain 2"/>
    <property type="match status" value="1"/>
</dbReference>
<name>A0A1B7I2L0_9ENTR</name>
<protein>
    <recommendedName>
        <fullName evidence="5">Glycerone kinase</fullName>
        <ecNumber evidence="5">2.7.1.29</ecNumber>
    </recommendedName>
</protein>
<evidence type="ECO:0000259" key="9">
    <source>
        <dbReference type="PROSITE" id="PS51481"/>
    </source>
</evidence>
<dbReference type="InterPro" id="IPR012734">
    <property type="entry name" value="DhaK_ATP"/>
</dbReference>
<evidence type="ECO:0000313" key="10">
    <source>
        <dbReference type="EMBL" id="OAT22374.1"/>
    </source>
</evidence>
<evidence type="ECO:0000259" key="8">
    <source>
        <dbReference type="PROSITE" id="PS51480"/>
    </source>
</evidence>
<dbReference type="PANTHER" id="PTHR28629:SF4">
    <property type="entry name" value="TRIOKINASE_FMN CYCLASE"/>
    <property type="match status" value="1"/>
</dbReference>
<dbReference type="Proteomes" id="UP000078504">
    <property type="component" value="Unassembled WGS sequence"/>
</dbReference>
<dbReference type="InterPro" id="IPR004007">
    <property type="entry name" value="DhaL_dom"/>
</dbReference>
<dbReference type="EC" id="2.7.1.29" evidence="5"/>
<dbReference type="PROSITE" id="PS51480">
    <property type="entry name" value="DHAL"/>
    <property type="match status" value="1"/>
</dbReference>
<feature type="active site" description="Tele-hemiaminal-histidine intermediate" evidence="6">
    <location>
        <position position="266"/>
    </location>
</feature>
<dbReference type="FunFam" id="1.25.40.340:FF:000002">
    <property type="entry name" value="Dihydroxyacetone kinase, L subunit"/>
    <property type="match status" value="1"/>
</dbReference>
<comment type="caution">
    <text evidence="10">The sequence shown here is derived from an EMBL/GenBank/DDBJ whole genome shotgun (WGS) entry which is preliminary data.</text>
</comment>
<dbReference type="EMBL" id="LXEP01000015">
    <property type="protein sequence ID" value="OAT22374.1"/>
    <property type="molecule type" value="Genomic_DNA"/>
</dbReference>
<organism evidence="10 11">
    <name type="scientific">Buttiauxella gaviniae ATCC 51604</name>
    <dbReference type="NCBI Taxonomy" id="1354253"/>
    <lineage>
        <taxon>Bacteria</taxon>
        <taxon>Pseudomonadati</taxon>
        <taxon>Pseudomonadota</taxon>
        <taxon>Gammaproteobacteria</taxon>
        <taxon>Enterobacterales</taxon>
        <taxon>Enterobacteriaceae</taxon>
        <taxon>Buttiauxella</taxon>
    </lineage>
</organism>
<dbReference type="SUPFAM" id="SSF82549">
    <property type="entry name" value="DAK1/DegV-like"/>
    <property type="match status" value="1"/>
</dbReference>
<dbReference type="PROSITE" id="PS51481">
    <property type="entry name" value="DHAK"/>
    <property type="match status" value="1"/>
</dbReference>
<dbReference type="InterPro" id="IPR036117">
    <property type="entry name" value="DhaL_dom_sf"/>
</dbReference>
<gene>
    <name evidence="10" type="ORF">M977_01669</name>
</gene>
<dbReference type="Pfam" id="PF02733">
    <property type="entry name" value="Dak1"/>
    <property type="match status" value="1"/>
</dbReference>
<reference evidence="10 11" key="1">
    <citation type="submission" date="2016-04" db="EMBL/GenBank/DDBJ databases">
        <title>ATOL: Assembling a taxonomically balanced genome-scale reconstruction of the evolutionary history of the Enterobacteriaceae.</title>
        <authorList>
            <person name="Plunkett G.III."/>
            <person name="Neeno-Eckwall E.C."/>
            <person name="Glasner J.D."/>
            <person name="Perna N.T."/>
        </authorList>
    </citation>
    <scope>NUCLEOTIDE SEQUENCE [LARGE SCALE GENOMIC DNA]</scope>
    <source>
        <strain evidence="10 11">ATCC 51604</strain>
    </source>
</reference>
<evidence type="ECO:0000256" key="6">
    <source>
        <dbReference type="PIRSR" id="PIRSR612734-1"/>
    </source>
</evidence>
<evidence type="ECO:0000256" key="3">
    <source>
        <dbReference type="ARBA" id="ARBA00022777"/>
    </source>
</evidence>
<dbReference type="Pfam" id="PF02734">
    <property type="entry name" value="Dak2"/>
    <property type="match status" value="1"/>
</dbReference>
<dbReference type="GO" id="GO:0019563">
    <property type="term" value="P:glycerol catabolic process"/>
    <property type="evidence" value="ECO:0007669"/>
    <property type="project" value="TreeGrafter"/>
</dbReference>
<evidence type="ECO:0000256" key="7">
    <source>
        <dbReference type="PIRSR" id="PIRSR612734-2"/>
    </source>
</evidence>
<dbReference type="GO" id="GO:0005524">
    <property type="term" value="F:ATP binding"/>
    <property type="evidence" value="ECO:0007669"/>
    <property type="project" value="UniProtKB-KW"/>
</dbReference>
<accession>A0A1B7I2L0</accession>
<evidence type="ECO:0000256" key="5">
    <source>
        <dbReference type="NCBIfam" id="TIGR02361"/>
    </source>
</evidence>
<feature type="binding site" evidence="7">
    <location>
        <begin position="104"/>
        <end position="107"/>
    </location>
    <ligand>
        <name>substrate</name>
    </ligand>
</feature>
<dbReference type="GO" id="GO:0005829">
    <property type="term" value="C:cytosol"/>
    <property type="evidence" value="ECO:0007669"/>
    <property type="project" value="TreeGrafter"/>
</dbReference>
<dbReference type="InterPro" id="IPR004006">
    <property type="entry name" value="DhaK_dom"/>
</dbReference>
<keyword evidence="4" id="KW-0067">ATP-binding</keyword>
<dbReference type="FunFam" id="3.40.50.10440:FF:000001">
    <property type="entry name" value="Dihydroxyacetone kinase, DhaK subunit"/>
    <property type="match status" value="1"/>
</dbReference>
<dbReference type="Gene3D" id="3.40.50.10440">
    <property type="entry name" value="Dihydroxyacetone kinase, domain 1"/>
    <property type="match status" value="1"/>
</dbReference>
<dbReference type="SUPFAM" id="SSF101473">
    <property type="entry name" value="DhaL-like"/>
    <property type="match status" value="1"/>
</dbReference>